<dbReference type="OrthoDB" id="3609074at2"/>
<feature type="region of interest" description="Disordered" evidence="1">
    <location>
        <begin position="103"/>
        <end position="186"/>
    </location>
</feature>
<keyword evidence="3" id="KW-1185">Reference proteome</keyword>
<feature type="compositionally biased region" description="Polar residues" evidence="1">
    <location>
        <begin position="154"/>
        <end position="164"/>
    </location>
</feature>
<organism evidence="2 3">
    <name type="scientific">Amycolatopsis cihanbeyliensis</name>
    <dbReference type="NCBI Taxonomy" id="1128664"/>
    <lineage>
        <taxon>Bacteria</taxon>
        <taxon>Bacillati</taxon>
        <taxon>Actinomycetota</taxon>
        <taxon>Actinomycetes</taxon>
        <taxon>Pseudonocardiales</taxon>
        <taxon>Pseudonocardiaceae</taxon>
        <taxon>Amycolatopsis</taxon>
    </lineage>
</organism>
<accession>A0A542DJ10</accession>
<feature type="compositionally biased region" description="Low complexity" evidence="1">
    <location>
        <begin position="140"/>
        <end position="152"/>
    </location>
</feature>
<sequence length="286" mass="30344">MRDGIRTGRQTYPVRVDDVLCAELLDDEMVDRDHLRQALREPRQYLRHVPARSSAGERPSEQPPVRPESTLARRSKLTALVLAGALLSGSVVTASLLADDRETPRPDRLEITGPAALGGFAMPESGRTGSVGGSGGGPGPETSTATTTARATQRSDPASSTDTGATEAQPTAQPEATTTAQASPRADRVALVEEFYQRVRENPVDALALLDPLLTGDQPDTLVRAWNSMGSLTVESLRTLADGSVRAVITVPQPGGQRLRIIQLLEFTTGATPLISQATLLSAQHA</sequence>
<evidence type="ECO:0000313" key="3">
    <source>
        <dbReference type="Proteomes" id="UP000320876"/>
    </source>
</evidence>
<dbReference type="RefSeq" id="WP_141998537.1">
    <property type="nucleotide sequence ID" value="NZ_VFML01000001.1"/>
</dbReference>
<protein>
    <submittedName>
        <fullName evidence="2">Uncharacterized protein</fullName>
    </submittedName>
</protein>
<feature type="compositionally biased region" description="Gly residues" evidence="1">
    <location>
        <begin position="129"/>
        <end position="139"/>
    </location>
</feature>
<feature type="compositionally biased region" description="Low complexity" evidence="1">
    <location>
        <begin position="165"/>
        <end position="182"/>
    </location>
</feature>
<evidence type="ECO:0000256" key="1">
    <source>
        <dbReference type="SAM" id="MobiDB-lite"/>
    </source>
</evidence>
<proteinExistence type="predicted"/>
<dbReference type="EMBL" id="VFML01000001">
    <property type="protein sequence ID" value="TQJ03082.1"/>
    <property type="molecule type" value="Genomic_DNA"/>
</dbReference>
<dbReference type="AlphaFoldDB" id="A0A542DJ10"/>
<reference evidence="2 3" key="1">
    <citation type="submission" date="2019-06" db="EMBL/GenBank/DDBJ databases">
        <title>Sequencing the genomes of 1000 actinobacteria strains.</title>
        <authorList>
            <person name="Klenk H.-P."/>
        </authorList>
    </citation>
    <scope>NUCLEOTIDE SEQUENCE [LARGE SCALE GENOMIC DNA]</scope>
    <source>
        <strain evidence="2 3">DSM 45679</strain>
    </source>
</reference>
<feature type="region of interest" description="Disordered" evidence="1">
    <location>
        <begin position="41"/>
        <end position="71"/>
    </location>
</feature>
<evidence type="ECO:0000313" key="2">
    <source>
        <dbReference type="EMBL" id="TQJ03082.1"/>
    </source>
</evidence>
<comment type="caution">
    <text evidence="2">The sequence shown here is derived from an EMBL/GenBank/DDBJ whole genome shotgun (WGS) entry which is preliminary data.</text>
</comment>
<dbReference type="Proteomes" id="UP000320876">
    <property type="component" value="Unassembled WGS sequence"/>
</dbReference>
<gene>
    <name evidence="2" type="ORF">FB471_2832</name>
</gene>
<name>A0A542DJ10_AMYCI</name>